<evidence type="ECO:0000256" key="2">
    <source>
        <dbReference type="ARBA" id="ARBA00004418"/>
    </source>
</evidence>
<comment type="caution">
    <text evidence="6">The sequence shown here is derived from an EMBL/GenBank/DDBJ whole genome shotgun (WGS) entry which is preliminary data.</text>
</comment>
<keyword evidence="5" id="KW-0472">Membrane</keyword>
<accession>A0ABQ3JLI2</accession>
<name>A0ABQ3JLI2_9DEIO</name>
<dbReference type="SUPFAM" id="SSF54523">
    <property type="entry name" value="Pili subunits"/>
    <property type="match status" value="1"/>
</dbReference>
<keyword evidence="5" id="KW-0812">Transmembrane</keyword>
<feature type="transmembrane region" description="Helical" evidence="5">
    <location>
        <begin position="22"/>
        <end position="44"/>
    </location>
</feature>
<proteinExistence type="predicted"/>
<evidence type="ECO:0000256" key="4">
    <source>
        <dbReference type="ARBA" id="ARBA00023237"/>
    </source>
</evidence>
<evidence type="ECO:0000256" key="1">
    <source>
        <dbReference type="ARBA" id="ARBA00004203"/>
    </source>
</evidence>
<evidence type="ECO:0000313" key="6">
    <source>
        <dbReference type="EMBL" id="GHF40934.1"/>
    </source>
</evidence>
<dbReference type="Gene3D" id="3.30.700.10">
    <property type="entry name" value="Glycoprotein, Type 4 Pilin"/>
    <property type="match status" value="1"/>
</dbReference>
<dbReference type="EMBL" id="BNAJ01000003">
    <property type="protein sequence ID" value="GHF40934.1"/>
    <property type="molecule type" value="Genomic_DNA"/>
</dbReference>
<protein>
    <recommendedName>
        <fullName evidence="8">Prepilin-type N-terminal cleavage/methylation domain-containing protein</fullName>
    </recommendedName>
</protein>
<keyword evidence="5" id="KW-1133">Transmembrane helix</keyword>
<keyword evidence="7" id="KW-1185">Reference proteome</keyword>
<dbReference type="PROSITE" id="PS00409">
    <property type="entry name" value="PROKAR_NTER_METHYL"/>
    <property type="match status" value="1"/>
</dbReference>
<evidence type="ECO:0000256" key="5">
    <source>
        <dbReference type="SAM" id="Phobius"/>
    </source>
</evidence>
<comment type="subcellular location">
    <subcellularLocation>
        <location evidence="1">Cell outer membrane</location>
        <topology evidence="1">Single-pass membrane protein</topology>
    </subcellularLocation>
    <subcellularLocation>
        <location evidence="2">Periplasm</location>
    </subcellularLocation>
</comment>
<evidence type="ECO:0008006" key="8">
    <source>
        <dbReference type="Google" id="ProtNLM"/>
    </source>
</evidence>
<reference evidence="7" key="1">
    <citation type="journal article" date="2019" name="Int. J. Syst. Evol. Microbiol.">
        <title>The Global Catalogue of Microorganisms (GCM) 10K type strain sequencing project: providing services to taxonomists for standard genome sequencing and annotation.</title>
        <authorList>
            <consortium name="The Broad Institute Genomics Platform"/>
            <consortium name="The Broad Institute Genome Sequencing Center for Infectious Disease"/>
            <person name="Wu L."/>
            <person name="Ma J."/>
        </authorList>
    </citation>
    <scope>NUCLEOTIDE SEQUENCE [LARGE SCALE GENOMIC DNA]</scope>
    <source>
        <strain evidence="7">CGMCC 1.18437</strain>
    </source>
</reference>
<evidence type="ECO:0000313" key="7">
    <source>
        <dbReference type="Proteomes" id="UP000619376"/>
    </source>
</evidence>
<keyword evidence="3" id="KW-0574">Periplasm</keyword>
<dbReference type="Proteomes" id="UP000619376">
    <property type="component" value="Unassembled WGS sequence"/>
</dbReference>
<dbReference type="InterPro" id="IPR045584">
    <property type="entry name" value="Pilin-like"/>
</dbReference>
<dbReference type="InterPro" id="IPR012902">
    <property type="entry name" value="N_methyl_site"/>
</dbReference>
<gene>
    <name evidence="6" type="ORF">GCM10017781_17000</name>
</gene>
<organism evidence="6 7">
    <name type="scientific">Deinococcus metalli</name>
    <dbReference type="NCBI Taxonomy" id="1141878"/>
    <lineage>
        <taxon>Bacteria</taxon>
        <taxon>Thermotogati</taxon>
        <taxon>Deinococcota</taxon>
        <taxon>Deinococci</taxon>
        <taxon>Deinococcales</taxon>
        <taxon>Deinococcaceae</taxon>
        <taxon>Deinococcus</taxon>
    </lineage>
</organism>
<dbReference type="NCBIfam" id="TIGR02532">
    <property type="entry name" value="IV_pilin_GFxxxE"/>
    <property type="match status" value="1"/>
</dbReference>
<keyword evidence="4" id="KW-0998">Cell outer membrane</keyword>
<evidence type="ECO:0000256" key="3">
    <source>
        <dbReference type="ARBA" id="ARBA00022764"/>
    </source>
</evidence>
<sequence>MTIPFPRPGDAVPDPRTPLNSVTAGFTLVELLIVLAVLGILFALGISSYRSTLNPARDAARTVHAAFFTLRSQAMSNTQARRLVLVGSKNLVLQSALRCSETTQTNWTQIGTVDLGTSSLPLTLTAPTPATTDPTVPTGTKLVACFTSRGQASTAGSLRISDTKHAYLVQVALGGGVYTSAQ</sequence>
<dbReference type="Pfam" id="PF07963">
    <property type="entry name" value="N_methyl"/>
    <property type="match status" value="1"/>
</dbReference>